<dbReference type="RefSeq" id="WP_067191707.1">
    <property type="nucleotide sequence ID" value="NZ_SPKT01000006.1"/>
</dbReference>
<dbReference type="EMBL" id="SPKT01000006">
    <property type="protein sequence ID" value="TFH99951.1"/>
    <property type="molecule type" value="Genomic_DNA"/>
</dbReference>
<accession>A0ABY2K4H3</accession>
<evidence type="ECO:0000313" key="1">
    <source>
        <dbReference type="EMBL" id="TFH99951.1"/>
    </source>
</evidence>
<dbReference type="Proteomes" id="UP000297477">
    <property type="component" value="Unassembled WGS sequence"/>
</dbReference>
<evidence type="ECO:0008006" key="3">
    <source>
        <dbReference type="Google" id="ProtNLM"/>
    </source>
</evidence>
<name>A0ABY2K4H3_9MICC</name>
<sequence>MRRGRDTTRTARTTALLLLPLVLVGLTGCTDDSDDGYVDFAAYEQEFHDYAERLPLPEGDSYGELRPPEEPTEYGVDAGRVLALSYYTCFWTREYLRAHDDGDVPRRDRAEGRLADGLKDPMIKYSVGNPEREALDEARLGDLTKFRQEVAANCPEGS</sequence>
<organism evidence="1 2">
    <name type="scientific">Micrococcus lylae</name>
    <dbReference type="NCBI Taxonomy" id="1273"/>
    <lineage>
        <taxon>Bacteria</taxon>
        <taxon>Bacillati</taxon>
        <taxon>Actinomycetota</taxon>
        <taxon>Actinomycetes</taxon>
        <taxon>Micrococcales</taxon>
        <taxon>Micrococcaceae</taxon>
        <taxon>Micrococcus</taxon>
    </lineage>
</organism>
<dbReference type="PROSITE" id="PS51257">
    <property type="entry name" value="PROKAR_LIPOPROTEIN"/>
    <property type="match status" value="1"/>
</dbReference>
<comment type="caution">
    <text evidence="1">The sequence shown here is derived from an EMBL/GenBank/DDBJ whole genome shotgun (WGS) entry which is preliminary data.</text>
</comment>
<proteinExistence type="predicted"/>
<reference evidence="1 2" key="1">
    <citation type="submission" date="2019-03" db="EMBL/GenBank/DDBJ databases">
        <title>Reclassification of Micrococcus aloeverae and Micrococcus yunnanensis as later heterotypic synonyms of Micrococcus luteus.</title>
        <authorList>
            <person name="Huang C.-H."/>
        </authorList>
    </citation>
    <scope>NUCLEOTIDE SEQUENCE [LARGE SCALE GENOMIC DNA]</scope>
    <source>
        <strain evidence="1 2">BCRC 12151</strain>
    </source>
</reference>
<gene>
    <name evidence="1" type="ORF">E4A49_04200</name>
</gene>
<evidence type="ECO:0000313" key="2">
    <source>
        <dbReference type="Proteomes" id="UP000297477"/>
    </source>
</evidence>
<protein>
    <recommendedName>
        <fullName evidence="3">Lipoprotein</fullName>
    </recommendedName>
</protein>
<keyword evidence="2" id="KW-1185">Reference proteome</keyword>